<evidence type="ECO:0000256" key="12">
    <source>
        <dbReference type="SAM" id="MobiDB-lite"/>
    </source>
</evidence>
<dbReference type="InterPro" id="IPR036836">
    <property type="entry name" value="Agouti_dom_sf"/>
</dbReference>
<keyword evidence="2" id="KW-0964">Secreted</keyword>
<dbReference type="PROSITE" id="PS60024">
    <property type="entry name" value="AGOUTI_1"/>
    <property type="match status" value="1"/>
</dbReference>
<dbReference type="SUPFAM" id="SSF57055">
    <property type="entry name" value="Agouti-related protein"/>
    <property type="match status" value="1"/>
</dbReference>
<protein>
    <recommendedName>
        <fullName evidence="10">Agouti-related protein</fullName>
    </recommendedName>
</protein>
<evidence type="ECO:0000256" key="7">
    <source>
        <dbReference type="ARBA" id="ARBA00023769"/>
    </source>
</evidence>
<evidence type="ECO:0000256" key="10">
    <source>
        <dbReference type="ARBA" id="ARBA00068128"/>
    </source>
</evidence>
<dbReference type="GO" id="GO:0005184">
    <property type="term" value="F:neuropeptide hormone activity"/>
    <property type="evidence" value="ECO:0007669"/>
    <property type="project" value="TreeGrafter"/>
</dbReference>
<proteinExistence type="predicted"/>
<evidence type="ECO:0000259" key="13">
    <source>
        <dbReference type="PROSITE" id="PS51150"/>
    </source>
</evidence>
<dbReference type="PANTHER" id="PTHR16551:SF4">
    <property type="entry name" value="AGOUTI-RELATED PROTEIN"/>
    <property type="match status" value="1"/>
</dbReference>
<sequence>MLKTVRRQTEEKVVAAAKHVGLKTTKGAFKCPSDPRERERDDKEPQRQRIFLEKLRIVGVAVLLSNSRMFGSVLLCCCSFTLLRLSSSLVHGNIPLDDGPAAGRRVDSSYLSDIKRGHAPDPVHDPDLLHVDSVEDHFLMDTASYDEDSSAGLQLQGRAMRSPRRCIPHQQSCLGYPLPCCDTCDTCYCRFFNAICYCRRVGHACPPRRT</sequence>
<keyword evidence="15" id="KW-1185">Reference proteome</keyword>
<feature type="disulfide bond" evidence="11">
    <location>
        <begin position="189"/>
        <end position="196"/>
    </location>
</feature>
<feature type="region of interest" description="Disordered" evidence="12">
    <location>
        <begin position="26"/>
        <end position="45"/>
    </location>
</feature>
<dbReference type="InterPro" id="IPR027300">
    <property type="entry name" value="Agouti_dom"/>
</dbReference>
<feature type="disulfide bond" evidence="11">
    <location>
        <begin position="173"/>
        <end position="187"/>
    </location>
</feature>
<evidence type="ECO:0000256" key="4">
    <source>
        <dbReference type="ARBA" id="ARBA00022854"/>
    </source>
</evidence>
<feature type="disulfide bond" evidence="11">
    <location>
        <begin position="184"/>
        <end position="205"/>
    </location>
</feature>
<dbReference type="GO" id="GO:0009755">
    <property type="term" value="P:hormone-mediated signaling pathway"/>
    <property type="evidence" value="ECO:0007669"/>
    <property type="project" value="InterPro"/>
</dbReference>
<dbReference type="GO" id="GO:0005796">
    <property type="term" value="C:Golgi lumen"/>
    <property type="evidence" value="ECO:0007669"/>
    <property type="project" value="UniProtKB-SubCell"/>
</dbReference>
<evidence type="ECO:0000256" key="1">
    <source>
        <dbReference type="ARBA" id="ARBA00004613"/>
    </source>
</evidence>
<evidence type="ECO:0000313" key="14">
    <source>
        <dbReference type="EMBL" id="CAJ1049976.1"/>
    </source>
</evidence>
<comment type="subcellular location">
    <subcellularLocation>
        <location evidence="7">Golgi apparatus lumen</location>
    </subcellularLocation>
    <subcellularLocation>
        <location evidence="1">Secreted</location>
    </subcellularLocation>
</comment>
<feature type="compositionally biased region" description="Basic and acidic residues" evidence="12">
    <location>
        <begin position="33"/>
        <end position="45"/>
    </location>
</feature>
<keyword evidence="6 11" id="KW-1015">Disulfide bond</keyword>
<dbReference type="InterPro" id="IPR007733">
    <property type="entry name" value="Agouti"/>
</dbReference>
<evidence type="ECO:0000256" key="9">
    <source>
        <dbReference type="ARBA" id="ARBA00065157"/>
    </source>
</evidence>
<gene>
    <name evidence="14" type="ORF">XNOV1_A013980</name>
</gene>
<evidence type="ECO:0000256" key="6">
    <source>
        <dbReference type="ARBA" id="ARBA00023157"/>
    </source>
</evidence>
<dbReference type="FunFam" id="4.10.760.10:FF:000003">
    <property type="entry name" value="Agouti-related peptide 2"/>
    <property type="match status" value="1"/>
</dbReference>
<organism evidence="14 15">
    <name type="scientific">Xyrichtys novacula</name>
    <name type="common">Pearly razorfish</name>
    <name type="synonym">Hemipteronotus novacula</name>
    <dbReference type="NCBI Taxonomy" id="13765"/>
    <lineage>
        <taxon>Eukaryota</taxon>
        <taxon>Metazoa</taxon>
        <taxon>Chordata</taxon>
        <taxon>Craniata</taxon>
        <taxon>Vertebrata</taxon>
        <taxon>Euteleostomi</taxon>
        <taxon>Actinopterygii</taxon>
        <taxon>Neopterygii</taxon>
        <taxon>Teleostei</taxon>
        <taxon>Neoteleostei</taxon>
        <taxon>Acanthomorphata</taxon>
        <taxon>Eupercaria</taxon>
        <taxon>Labriformes</taxon>
        <taxon>Labridae</taxon>
        <taxon>Xyrichtys</taxon>
    </lineage>
</organism>
<comment type="function">
    <text evidence="8">Plays a role in weight homeostasis. Involved in the control of feeding behavior through the central melanocortin system. Acts as alpha melanocyte-stimulating hormone antagonist by inhibiting cAMP production mediated by stimulation of melanocortin receptors within the hypothalamus and adrenal gland. Has very low activity with MC5R. Is an inverse agonist for MC3R and MC4R being able to suppress their constitutive activity. It promotes MC3R and MC4R endocytosis in an arrestin-dependent manner.</text>
</comment>
<keyword evidence="4" id="KW-0960">Knottin</keyword>
<accession>A0AAV1EMK6</accession>
<keyword evidence="5" id="KW-0333">Golgi apparatus</keyword>
<dbReference type="PROSITE" id="PS51150">
    <property type="entry name" value="AGOUTI_2"/>
    <property type="match status" value="1"/>
</dbReference>
<dbReference type="PANTHER" id="PTHR16551">
    <property type="entry name" value="AGOUTI RELATED"/>
    <property type="match status" value="1"/>
</dbReference>
<dbReference type="Gene3D" id="4.10.760.10">
    <property type="entry name" value="Agouti domain"/>
    <property type="match status" value="1"/>
</dbReference>
<dbReference type="GO" id="GO:0007218">
    <property type="term" value="P:neuropeptide signaling pathway"/>
    <property type="evidence" value="ECO:0007669"/>
    <property type="project" value="TreeGrafter"/>
</dbReference>
<reference evidence="14" key="1">
    <citation type="submission" date="2023-08" db="EMBL/GenBank/DDBJ databases">
        <authorList>
            <person name="Alioto T."/>
            <person name="Alioto T."/>
            <person name="Gomez Garrido J."/>
        </authorList>
    </citation>
    <scope>NUCLEOTIDE SEQUENCE</scope>
</reference>
<dbReference type="GO" id="GO:2000253">
    <property type="term" value="P:positive regulation of feeding behavior"/>
    <property type="evidence" value="ECO:0007669"/>
    <property type="project" value="TreeGrafter"/>
</dbReference>
<evidence type="ECO:0000313" key="15">
    <source>
        <dbReference type="Proteomes" id="UP001178508"/>
    </source>
</evidence>
<evidence type="ECO:0000256" key="8">
    <source>
        <dbReference type="ARBA" id="ARBA00056588"/>
    </source>
</evidence>
<dbReference type="EMBL" id="OY660864">
    <property type="protein sequence ID" value="CAJ1049976.1"/>
    <property type="molecule type" value="Genomic_DNA"/>
</dbReference>
<keyword evidence="3" id="KW-0732">Signal</keyword>
<evidence type="ECO:0000256" key="5">
    <source>
        <dbReference type="ARBA" id="ARBA00023034"/>
    </source>
</evidence>
<dbReference type="AlphaFoldDB" id="A0AAV1EMK6"/>
<feature type="domain" description="Agouti" evidence="13">
    <location>
        <begin position="166"/>
        <end position="205"/>
    </location>
</feature>
<dbReference type="SMART" id="SM00792">
    <property type="entry name" value="Agouti"/>
    <property type="match status" value="1"/>
</dbReference>
<evidence type="ECO:0000256" key="11">
    <source>
        <dbReference type="PROSITE-ProRule" id="PRU00494"/>
    </source>
</evidence>
<evidence type="ECO:0000256" key="2">
    <source>
        <dbReference type="ARBA" id="ARBA00022525"/>
    </source>
</evidence>
<dbReference type="GO" id="GO:0005615">
    <property type="term" value="C:extracellular space"/>
    <property type="evidence" value="ECO:0007669"/>
    <property type="project" value="TreeGrafter"/>
</dbReference>
<dbReference type="Proteomes" id="UP001178508">
    <property type="component" value="Chromosome 1"/>
</dbReference>
<dbReference type="GO" id="GO:0008343">
    <property type="term" value="P:adult feeding behavior"/>
    <property type="evidence" value="ECO:0007669"/>
    <property type="project" value="TreeGrafter"/>
</dbReference>
<comment type="subunit">
    <text evidence="9">Interacts with melanocortin receptors MC3R, MC4R and MC5R.</text>
</comment>
<feature type="disulfide bond" evidence="11">
    <location>
        <begin position="180"/>
        <end position="198"/>
    </location>
</feature>
<name>A0AAV1EMK6_XYRNO</name>
<dbReference type="Pfam" id="PF05039">
    <property type="entry name" value="Agouti"/>
    <property type="match status" value="1"/>
</dbReference>
<dbReference type="GO" id="GO:0070996">
    <property type="term" value="F:type 1 melanocortin receptor binding"/>
    <property type="evidence" value="ECO:0007669"/>
    <property type="project" value="TreeGrafter"/>
</dbReference>
<feature type="disulfide bond" evidence="11">
    <location>
        <begin position="166"/>
        <end position="181"/>
    </location>
</feature>
<evidence type="ECO:0000256" key="3">
    <source>
        <dbReference type="ARBA" id="ARBA00022729"/>
    </source>
</evidence>